<keyword evidence="2" id="KW-0489">Methyltransferase</keyword>
<dbReference type="InterPro" id="IPR051052">
    <property type="entry name" value="Diverse_substrate_MTase"/>
</dbReference>
<gene>
    <name evidence="5" type="ORF">A3I48_03180</name>
</gene>
<accession>A0A1F5MGH6</accession>
<dbReference type="Gene3D" id="3.40.50.150">
    <property type="entry name" value="Vaccinia Virus protein VP39"/>
    <property type="match status" value="1"/>
</dbReference>
<evidence type="ECO:0000256" key="1">
    <source>
        <dbReference type="ARBA" id="ARBA00008361"/>
    </source>
</evidence>
<keyword evidence="3" id="KW-0808">Transferase</keyword>
<evidence type="ECO:0000256" key="2">
    <source>
        <dbReference type="ARBA" id="ARBA00022603"/>
    </source>
</evidence>
<organism evidence="5 6">
    <name type="scientific">Candidatus Daviesbacteria bacterium RIFCSPLOWO2_02_FULL_36_7</name>
    <dbReference type="NCBI Taxonomy" id="1797792"/>
    <lineage>
        <taxon>Bacteria</taxon>
        <taxon>Candidatus Daviesiibacteriota</taxon>
    </lineage>
</organism>
<name>A0A1F5MGH6_9BACT</name>
<dbReference type="EMBL" id="MFDT01000061">
    <property type="protein sequence ID" value="OGE64467.1"/>
    <property type="molecule type" value="Genomic_DNA"/>
</dbReference>
<dbReference type="InterPro" id="IPR029063">
    <property type="entry name" value="SAM-dependent_MTases_sf"/>
</dbReference>
<dbReference type="PANTHER" id="PTHR44942:SF4">
    <property type="entry name" value="METHYLTRANSFERASE TYPE 11 DOMAIN-CONTAINING PROTEIN"/>
    <property type="match status" value="1"/>
</dbReference>
<dbReference type="Pfam" id="PF08241">
    <property type="entry name" value="Methyltransf_11"/>
    <property type="match status" value="1"/>
</dbReference>
<evidence type="ECO:0000313" key="5">
    <source>
        <dbReference type="EMBL" id="OGE64467.1"/>
    </source>
</evidence>
<dbReference type="InterPro" id="IPR013216">
    <property type="entry name" value="Methyltransf_11"/>
</dbReference>
<comment type="caution">
    <text evidence="5">The sequence shown here is derived from an EMBL/GenBank/DDBJ whole genome shotgun (WGS) entry which is preliminary data.</text>
</comment>
<dbReference type="PANTHER" id="PTHR44942">
    <property type="entry name" value="METHYLTRANSF_11 DOMAIN-CONTAINING PROTEIN"/>
    <property type="match status" value="1"/>
</dbReference>
<proteinExistence type="inferred from homology"/>
<dbReference type="Proteomes" id="UP000178859">
    <property type="component" value="Unassembled WGS sequence"/>
</dbReference>
<comment type="similarity">
    <text evidence="1">Belongs to the methyltransferase superfamily.</text>
</comment>
<evidence type="ECO:0000259" key="4">
    <source>
        <dbReference type="Pfam" id="PF08241"/>
    </source>
</evidence>
<sequence>MSNEVLSTQEGWNRLAKFYTEFRELDGKFNKEDKARYGEYPYMNMLMRQETVTDKTILDVGCGYGFYSFIAERLGARKVIGVDFSEEMIKQAVEFKKRKDSSVNFTLGAVEHLPFASESFDMVISGIALNLNDFNVGCTELQRVLRRNGSIIFSVPHPIGSHGKYNDIGEFTLGGYFIRKEHVEEWHDELGNPVQFVRGNRTIEDYSEGLYNNGFAIVRLFESKPIISPDNNDQALVNEMMGVPDYLIILARRLNPSV</sequence>
<evidence type="ECO:0000313" key="6">
    <source>
        <dbReference type="Proteomes" id="UP000178859"/>
    </source>
</evidence>
<dbReference type="SUPFAM" id="SSF53335">
    <property type="entry name" value="S-adenosyl-L-methionine-dependent methyltransferases"/>
    <property type="match status" value="1"/>
</dbReference>
<dbReference type="GO" id="GO:0032259">
    <property type="term" value="P:methylation"/>
    <property type="evidence" value="ECO:0007669"/>
    <property type="project" value="UniProtKB-KW"/>
</dbReference>
<evidence type="ECO:0000256" key="3">
    <source>
        <dbReference type="ARBA" id="ARBA00022679"/>
    </source>
</evidence>
<reference evidence="5 6" key="1">
    <citation type="journal article" date="2016" name="Nat. Commun.">
        <title>Thousands of microbial genomes shed light on interconnected biogeochemical processes in an aquifer system.</title>
        <authorList>
            <person name="Anantharaman K."/>
            <person name="Brown C.T."/>
            <person name="Hug L.A."/>
            <person name="Sharon I."/>
            <person name="Castelle C.J."/>
            <person name="Probst A.J."/>
            <person name="Thomas B.C."/>
            <person name="Singh A."/>
            <person name="Wilkins M.J."/>
            <person name="Karaoz U."/>
            <person name="Brodie E.L."/>
            <person name="Williams K.H."/>
            <person name="Hubbard S.S."/>
            <person name="Banfield J.F."/>
        </authorList>
    </citation>
    <scope>NUCLEOTIDE SEQUENCE [LARGE SCALE GENOMIC DNA]</scope>
</reference>
<protein>
    <recommendedName>
        <fullName evidence="4">Methyltransferase type 11 domain-containing protein</fullName>
    </recommendedName>
</protein>
<dbReference type="AlphaFoldDB" id="A0A1F5MGH6"/>
<feature type="domain" description="Methyltransferase type 11" evidence="4">
    <location>
        <begin position="58"/>
        <end position="153"/>
    </location>
</feature>
<dbReference type="CDD" id="cd02440">
    <property type="entry name" value="AdoMet_MTases"/>
    <property type="match status" value="1"/>
</dbReference>
<dbReference type="GO" id="GO:0008757">
    <property type="term" value="F:S-adenosylmethionine-dependent methyltransferase activity"/>
    <property type="evidence" value="ECO:0007669"/>
    <property type="project" value="InterPro"/>
</dbReference>